<keyword evidence="3" id="KW-1185">Reference proteome</keyword>
<dbReference type="GO" id="GO:0034398">
    <property type="term" value="P:telomere tethering at nuclear periphery"/>
    <property type="evidence" value="ECO:0007669"/>
    <property type="project" value="TreeGrafter"/>
</dbReference>
<feature type="compositionally biased region" description="Polar residues" evidence="1">
    <location>
        <begin position="157"/>
        <end position="170"/>
    </location>
</feature>
<dbReference type="OMA" id="NDNEGKH"/>
<dbReference type="InterPro" id="IPR034432">
    <property type="entry name" value="Nup60"/>
</dbReference>
<dbReference type="GO" id="GO:0008298">
    <property type="term" value="P:intracellular mRNA localization"/>
    <property type="evidence" value="ECO:0007669"/>
    <property type="project" value="TreeGrafter"/>
</dbReference>
<dbReference type="AlphaFoldDB" id="A0A1G4MB22"/>
<evidence type="ECO:0000313" key="2">
    <source>
        <dbReference type="EMBL" id="SCW00996.1"/>
    </source>
</evidence>
<evidence type="ECO:0000313" key="3">
    <source>
        <dbReference type="Proteomes" id="UP000190831"/>
    </source>
</evidence>
<feature type="compositionally biased region" description="Basic and acidic residues" evidence="1">
    <location>
        <begin position="355"/>
        <end position="364"/>
    </location>
</feature>
<feature type="compositionally biased region" description="Low complexity" evidence="1">
    <location>
        <begin position="187"/>
        <end position="197"/>
    </location>
</feature>
<dbReference type="GO" id="GO:0016973">
    <property type="term" value="P:poly(A)+ mRNA export from nucleus"/>
    <property type="evidence" value="ECO:0007669"/>
    <property type="project" value="TreeGrafter"/>
</dbReference>
<proteinExistence type="predicted"/>
<feature type="compositionally biased region" description="Polar residues" evidence="1">
    <location>
        <begin position="299"/>
        <end position="310"/>
    </location>
</feature>
<feature type="compositionally biased region" description="Basic and acidic residues" evidence="1">
    <location>
        <begin position="316"/>
        <end position="327"/>
    </location>
</feature>
<name>A0A1G4MB22_LACFM</name>
<dbReference type="EMBL" id="LT598492">
    <property type="protein sequence ID" value="SCW00996.1"/>
    <property type="molecule type" value="Genomic_DNA"/>
</dbReference>
<dbReference type="GO" id="GO:0017056">
    <property type="term" value="F:structural constituent of nuclear pore"/>
    <property type="evidence" value="ECO:0007669"/>
    <property type="project" value="InterPro"/>
</dbReference>
<feature type="region of interest" description="Disordered" evidence="1">
    <location>
        <begin position="316"/>
        <end position="368"/>
    </location>
</feature>
<dbReference type="GO" id="GO:0031990">
    <property type="term" value="P:mRNA export from nucleus in response to heat stress"/>
    <property type="evidence" value="ECO:0007669"/>
    <property type="project" value="TreeGrafter"/>
</dbReference>
<sequence length="516" mass="57571">MSNARKGYNARSSMAPYTRPIVASKRGKYQLFSKLKSYFTSGTSADMTTVTANRKPSCEFIAPGGFYNFENSAPSNLSSKQEKRLLLSDENETQDHSDISNAKLAEFFREKGDEPLSEVEYEGVLSLMKKSKSVISTPRSKRKNSINEELNPKTRMLRSSKSSTSGTPFKTPSFKPKYEESSTLANTSMRSLTSSTSSRRRVFDYSQLPSPYRTTVYKYSATVRDKINDENESSRIEKPPIAKKLSNTASALVSLLDDVEVEKSITRGNVSSSLANPYSSQLSQIRKYKKLHGEPRTPKTPSQSSDTTPVKSRALEELENSKNETKNADTASMHTFEKYKPSKSSSLRVAVSLEESPKKKEETTQVRNVEGSVPQSSFNFTFGESKAEHIPSKSVVQENKQGNKEDVQRASNVISHPTKGEKSLFSVEKDSIENEETGKLNGSHINIPSQSAEKPQSQVNETLDFKIGPQKHDLANPAVEHRAILFDFGLPPNSQIDPKLVSESQVERFKSLYVFQ</sequence>
<dbReference type="GO" id="GO:0006607">
    <property type="term" value="P:NLS-bearing protein import into nucleus"/>
    <property type="evidence" value="ECO:0007669"/>
    <property type="project" value="TreeGrafter"/>
</dbReference>
<feature type="region of interest" description="Disordered" evidence="1">
    <location>
        <begin position="292"/>
        <end position="311"/>
    </location>
</feature>
<dbReference type="STRING" id="4955.A0A1G4MB22"/>
<dbReference type="PANTHER" id="PTHR28284">
    <property type="entry name" value="NUCLEOPORIN NUP60"/>
    <property type="match status" value="1"/>
</dbReference>
<reference evidence="2 3" key="1">
    <citation type="submission" date="2016-03" db="EMBL/GenBank/DDBJ databases">
        <authorList>
            <person name="Devillers H."/>
        </authorList>
    </citation>
    <scope>NUCLEOTIDE SEQUENCE [LARGE SCALE GENOMIC DNA]</scope>
    <source>
        <strain evidence="2">CBS 6772</strain>
    </source>
</reference>
<dbReference type="OrthoDB" id="5370852at2759"/>
<gene>
    <name evidence="2" type="ORF">LAFE_0D02784G</name>
</gene>
<organism evidence="2 3">
    <name type="scientific">Lachancea fermentati</name>
    <name type="common">Zygosaccharomyces fermentati</name>
    <dbReference type="NCBI Taxonomy" id="4955"/>
    <lineage>
        <taxon>Eukaryota</taxon>
        <taxon>Fungi</taxon>
        <taxon>Dikarya</taxon>
        <taxon>Ascomycota</taxon>
        <taxon>Saccharomycotina</taxon>
        <taxon>Saccharomycetes</taxon>
        <taxon>Saccharomycetales</taxon>
        <taxon>Saccharomycetaceae</taxon>
        <taxon>Lachancea</taxon>
    </lineage>
</organism>
<evidence type="ECO:0000256" key="1">
    <source>
        <dbReference type="SAM" id="MobiDB-lite"/>
    </source>
</evidence>
<dbReference type="PANTHER" id="PTHR28284:SF1">
    <property type="entry name" value="NUCLEOPORIN NUP60"/>
    <property type="match status" value="1"/>
</dbReference>
<dbReference type="GO" id="GO:0044615">
    <property type="term" value="C:nuclear pore nuclear basket"/>
    <property type="evidence" value="ECO:0007669"/>
    <property type="project" value="InterPro"/>
</dbReference>
<dbReference type="Proteomes" id="UP000190831">
    <property type="component" value="Chromosome D"/>
</dbReference>
<feature type="region of interest" description="Disordered" evidence="1">
    <location>
        <begin position="132"/>
        <end position="199"/>
    </location>
</feature>
<protein>
    <submittedName>
        <fullName evidence="2">LAFE_0D02784g1_1</fullName>
    </submittedName>
</protein>
<accession>A0A1G4MB22</accession>